<dbReference type="AlphaFoldDB" id="I9S261"/>
<gene>
    <name evidence="2" type="ORF">HPHPH24_1288</name>
</gene>
<organism evidence="2 3">
    <name type="scientific">Helicobacter pylori Hp H-24</name>
    <dbReference type="NCBI Taxonomy" id="992039"/>
    <lineage>
        <taxon>Bacteria</taxon>
        <taxon>Pseudomonadati</taxon>
        <taxon>Campylobacterota</taxon>
        <taxon>Epsilonproteobacteria</taxon>
        <taxon>Campylobacterales</taxon>
        <taxon>Helicobacteraceae</taxon>
        <taxon>Helicobacter</taxon>
    </lineage>
</organism>
<protein>
    <submittedName>
        <fullName evidence="2">Uncharacterized protein</fullName>
    </submittedName>
</protein>
<dbReference type="EMBL" id="AKOG01000006">
    <property type="protein sequence ID" value="EJB50889.1"/>
    <property type="molecule type" value="Genomic_DNA"/>
</dbReference>
<feature type="coiled-coil region" evidence="1">
    <location>
        <begin position="330"/>
        <end position="378"/>
    </location>
</feature>
<keyword evidence="1" id="KW-0175">Coiled coil</keyword>
<dbReference type="PATRIC" id="fig|992039.3.peg.1248"/>
<name>I9S261_HELPX</name>
<evidence type="ECO:0000313" key="2">
    <source>
        <dbReference type="EMBL" id="EJB50889.1"/>
    </source>
</evidence>
<dbReference type="InterPro" id="IPR027417">
    <property type="entry name" value="P-loop_NTPase"/>
</dbReference>
<evidence type="ECO:0000313" key="3">
    <source>
        <dbReference type="Proteomes" id="UP000004761"/>
    </source>
</evidence>
<evidence type="ECO:0000256" key="1">
    <source>
        <dbReference type="SAM" id="Coils"/>
    </source>
</evidence>
<accession>I9S261</accession>
<dbReference type="Gene3D" id="3.40.50.300">
    <property type="entry name" value="P-loop containing nucleotide triphosphate hydrolases"/>
    <property type="match status" value="1"/>
</dbReference>
<sequence length="384" mass="43712">MNNEALKDSAPLVFVDMPGFCSLTSSHTHAILEYLERSVHFVILISVEEYNHFVILTTGVGEYNLTTGVGECNLTKRMVRELKNLLEFDKGLSFILSKTDLRTPSQVGEISRRIQEKIQDHLDLTTHLIHSNKDNNALLEVADKIDAEKLFSALYLKRLKFLNSQLQNSLKSVIKSFDYSKEKALEEIQALDLGVKDIEKTYEKLRANLEEEYSSVAVNSVVKKVIEEVREQKSYLASLIYNPKGPDGLYSEIESIMQQSLIKNAKLEIEKINLSFSKDFCAEFASLNNTQLSSGFSVNVERLELGINALSVILAKNPVKYLENSLKGLKDRCELEITHKKQEIALAQKEKEKHLNDLENQKQILNNKINALSDLEQQYLKDQQ</sequence>
<comment type="caution">
    <text evidence="2">The sequence shown here is derived from an EMBL/GenBank/DDBJ whole genome shotgun (WGS) entry which is preliminary data.</text>
</comment>
<dbReference type="Proteomes" id="UP000004761">
    <property type="component" value="Unassembled WGS sequence"/>
</dbReference>
<feature type="coiled-coil region" evidence="1">
    <location>
        <begin position="181"/>
        <end position="215"/>
    </location>
</feature>
<proteinExistence type="predicted"/>
<reference evidence="2 3" key="1">
    <citation type="journal article" date="2013" name="Pathog. Dis.">
        <title>Genome sequences of 65 Helicobacter pylori strains isolated from asymptomatic individuals and patients with gastric cancer, peptic ulcer disease, or gastritis.</title>
        <authorList>
            <person name="Blanchard T.G."/>
            <person name="Czinn S.J."/>
            <person name="Correa P."/>
            <person name="Nakazawa T."/>
            <person name="Keelan M."/>
            <person name="Morningstar L."/>
            <person name="Santana-Cruz I."/>
            <person name="Maroo A."/>
            <person name="McCracken C."/>
            <person name="Shefchek K."/>
            <person name="Daugherty S."/>
            <person name="Song Y."/>
            <person name="Fraser C.M."/>
            <person name="Fricke W.F."/>
        </authorList>
    </citation>
    <scope>NUCLEOTIDE SEQUENCE [LARGE SCALE GENOMIC DNA]</scope>
    <source>
        <strain evidence="2 3">Hp H-24</strain>
    </source>
</reference>